<dbReference type="InterPro" id="IPR036188">
    <property type="entry name" value="FAD/NAD-bd_sf"/>
</dbReference>
<accession>A0ABN7AXD6</accession>
<dbReference type="Proteomes" id="UP001307889">
    <property type="component" value="Chromosome 7"/>
</dbReference>
<dbReference type="Gene3D" id="3.90.660.10">
    <property type="match status" value="1"/>
</dbReference>
<evidence type="ECO:0000313" key="2">
    <source>
        <dbReference type="EMBL" id="BES96846.1"/>
    </source>
</evidence>
<feature type="domain" description="Amine oxidase" evidence="1">
    <location>
        <begin position="56"/>
        <end position="505"/>
    </location>
</feature>
<gene>
    <name evidence="2" type="ORF">NTJ_09659</name>
</gene>
<sequence length="526" mass="58220">MKFLNILRYFSLTCNKQKEDDNRFPRCEKITKTACTFDRLDPAIKAPRVVIVGAGIAGLSAAHRLHQCGIRDVVILEAANRLGGRAYTCTFEGHSVDLGAQWIKGATIANPVFNLASQEKLLLIPTDLVKPFRGTFIHSDGTPVSDEIRDKSARIYRTILCHVKELYGDPDETAIHLDNSIWTFIMKHIELETSGMGAAEAEEVKNVLSAMMNCLKSSLGADLRDVPVDLHACSRPCLGGDTYLRDGFQSVVEAMANVVPKESIKLSQEVCSIKWANTSHEEGRVVVKTIDGNAYNGDYVIVTVSLGVMKDRHEKLFCPMLPDRKVEAIERIAFGNINRVYLLYDKPFWIKGEGTLRICWSADELADADKWVRSIGLIEEAPGHPKALMFSIGGPSAICVEQLSERCIARDVTNLLHLALNEPSLPTPNKIMRSRWMSDRFFLGATSYFQAGSHLKHMVALADGLPMFCDAPAPTLLFAGEATVPGQSGTAHGARISGIREANRIFEITRRFKGAPPKYRIDTCRT</sequence>
<reference evidence="2 3" key="1">
    <citation type="submission" date="2023-09" db="EMBL/GenBank/DDBJ databases">
        <title>Nesidiocoris tenuis whole genome shotgun sequence.</title>
        <authorList>
            <person name="Shibata T."/>
            <person name="Shimoda M."/>
            <person name="Kobayashi T."/>
            <person name="Uehara T."/>
        </authorList>
    </citation>
    <scope>NUCLEOTIDE SEQUENCE [LARGE SCALE GENOMIC DNA]</scope>
    <source>
        <strain evidence="2 3">Japan</strain>
    </source>
</reference>
<proteinExistence type="predicted"/>
<dbReference type="PANTHER" id="PTHR10742">
    <property type="entry name" value="FLAVIN MONOAMINE OXIDASE"/>
    <property type="match status" value="1"/>
</dbReference>
<dbReference type="SUPFAM" id="SSF54373">
    <property type="entry name" value="FAD-linked reductases, C-terminal domain"/>
    <property type="match status" value="1"/>
</dbReference>
<keyword evidence="3" id="KW-1185">Reference proteome</keyword>
<dbReference type="EMBL" id="AP028915">
    <property type="protein sequence ID" value="BES96846.1"/>
    <property type="molecule type" value="Genomic_DNA"/>
</dbReference>
<evidence type="ECO:0000313" key="3">
    <source>
        <dbReference type="Proteomes" id="UP001307889"/>
    </source>
</evidence>
<evidence type="ECO:0000259" key="1">
    <source>
        <dbReference type="Pfam" id="PF01593"/>
    </source>
</evidence>
<dbReference type="Gene3D" id="3.50.50.60">
    <property type="entry name" value="FAD/NAD(P)-binding domain"/>
    <property type="match status" value="1"/>
</dbReference>
<dbReference type="SUPFAM" id="SSF51905">
    <property type="entry name" value="FAD/NAD(P)-binding domain"/>
    <property type="match status" value="1"/>
</dbReference>
<dbReference type="Pfam" id="PF01593">
    <property type="entry name" value="Amino_oxidase"/>
    <property type="match status" value="1"/>
</dbReference>
<name>A0ABN7AXD6_9HEMI</name>
<dbReference type="InterPro" id="IPR002937">
    <property type="entry name" value="Amino_oxidase"/>
</dbReference>
<organism evidence="2 3">
    <name type="scientific">Nesidiocoris tenuis</name>
    <dbReference type="NCBI Taxonomy" id="355587"/>
    <lineage>
        <taxon>Eukaryota</taxon>
        <taxon>Metazoa</taxon>
        <taxon>Ecdysozoa</taxon>
        <taxon>Arthropoda</taxon>
        <taxon>Hexapoda</taxon>
        <taxon>Insecta</taxon>
        <taxon>Pterygota</taxon>
        <taxon>Neoptera</taxon>
        <taxon>Paraneoptera</taxon>
        <taxon>Hemiptera</taxon>
        <taxon>Heteroptera</taxon>
        <taxon>Panheteroptera</taxon>
        <taxon>Cimicomorpha</taxon>
        <taxon>Miridae</taxon>
        <taxon>Dicyphina</taxon>
        <taxon>Nesidiocoris</taxon>
    </lineage>
</organism>
<dbReference type="InterPro" id="IPR050281">
    <property type="entry name" value="Flavin_monoamine_oxidase"/>
</dbReference>
<protein>
    <submittedName>
        <fullName evidence="2">Flavin containing amine oxidoreductase</fullName>
    </submittedName>
</protein>
<dbReference type="PANTHER" id="PTHR10742:SF416">
    <property type="entry name" value="SPERMINE OXIDASE"/>
    <property type="match status" value="1"/>
</dbReference>